<name>A0A453MVK0_AEGTS</name>
<dbReference type="Gramene" id="AET6Gv20111200.15">
    <property type="protein sequence ID" value="AET6Gv20111200.15"/>
    <property type="gene ID" value="AET6Gv20111200"/>
</dbReference>
<accession>A0A453MVK0</accession>
<dbReference type="EnsemblPlants" id="AET6Gv20111200.15">
    <property type="protein sequence ID" value="AET6Gv20111200.15"/>
    <property type="gene ID" value="AET6Gv20111200"/>
</dbReference>
<reference evidence="1" key="3">
    <citation type="journal article" date="2017" name="Nature">
        <title>Genome sequence of the progenitor of the wheat D genome Aegilops tauschii.</title>
        <authorList>
            <person name="Luo M.C."/>
            <person name="Gu Y.Q."/>
            <person name="Puiu D."/>
            <person name="Wang H."/>
            <person name="Twardziok S.O."/>
            <person name="Deal K.R."/>
            <person name="Huo N."/>
            <person name="Zhu T."/>
            <person name="Wang L."/>
            <person name="Wang Y."/>
            <person name="McGuire P.E."/>
            <person name="Liu S."/>
            <person name="Long H."/>
            <person name="Ramasamy R.K."/>
            <person name="Rodriguez J.C."/>
            <person name="Van S.L."/>
            <person name="Yuan L."/>
            <person name="Wang Z."/>
            <person name="Xia Z."/>
            <person name="Xiao L."/>
            <person name="Anderson O.D."/>
            <person name="Ouyang S."/>
            <person name="Liang Y."/>
            <person name="Zimin A.V."/>
            <person name="Pertea G."/>
            <person name="Qi P."/>
            <person name="Bennetzen J.L."/>
            <person name="Dai X."/>
            <person name="Dawson M.W."/>
            <person name="Muller H.G."/>
            <person name="Kugler K."/>
            <person name="Rivarola-Duarte L."/>
            <person name="Spannagl M."/>
            <person name="Mayer K.F.X."/>
            <person name="Lu F.H."/>
            <person name="Bevan M.W."/>
            <person name="Leroy P."/>
            <person name="Li P."/>
            <person name="You F.M."/>
            <person name="Sun Q."/>
            <person name="Liu Z."/>
            <person name="Lyons E."/>
            <person name="Wicker T."/>
            <person name="Salzberg S.L."/>
            <person name="Devos K.M."/>
            <person name="Dvorak J."/>
        </authorList>
    </citation>
    <scope>NUCLEOTIDE SEQUENCE [LARGE SCALE GENOMIC DNA]</scope>
    <source>
        <strain evidence="1">cv. AL8/78</strain>
    </source>
</reference>
<protein>
    <submittedName>
        <fullName evidence="1">Uncharacterized protein</fullName>
    </submittedName>
</protein>
<reference evidence="1" key="5">
    <citation type="journal article" date="2021" name="G3 (Bethesda)">
        <title>Aegilops tauschii genome assembly Aet v5.0 features greater sequence contiguity and improved annotation.</title>
        <authorList>
            <person name="Wang L."/>
            <person name="Zhu T."/>
            <person name="Rodriguez J.C."/>
            <person name="Deal K.R."/>
            <person name="Dubcovsky J."/>
            <person name="McGuire P.E."/>
            <person name="Lux T."/>
            <person name="Spannagl M."/>
            <person name="Mayer K.F.X."/>
            <person name="Baldrich P."/>
            <person name="Meyers B.C."/>
            <person name="Huo N."/>
            <person name="Gu Y.Q."/>
            <person name="Zhou H."/>
            <person name="Devos K.M."/>
            <person name="Bennetzen J.L."/>
            <person name="Unver T."/>
            <person name="Budak H."/>
            <person name="Gulick P.J."/>
            <person name="Galiba G."/>
            <person name="Kalapos B."/>
            <person name="Nelson D.R."/>
            <person name="Li P."/>
            <person name="You F.M."/>
            <person name="Luo M.C."/>
            <person name="Dvorak J."/>
        </authorList>
    </citation>
    <scope>NUCLEOTIDE SEQUENCE [LARGE SCALE GENOMIC DNA]</scope>
    <source>
        <strain evidence="1">cv. AL8/78</strain>
    </source>
</reference>
<evidence type="ECO:0000313" key="2">
    <source>
        <dbReference type="Proteomes" id="UP000015105"/>
    </source>
</evidence>
<reference evidence="1" key="4">
    <citation type="submission" date="2019-03" db="UniProtKB">
        <authorList>
            <consortium name="EnsemblPlants"/>
        </authorList>
    </citation>
    <scope>IDENTIFICATION</scope>
</reference>
<organism evidence="1 2">
    <name type="scientific">Aegilops tauschii subsp. strangulata</name>
    <name type="common">Goatgrass</name>
    <dbReference type="NCBI Taxonomy" id="200361"/>
    <lineage>
        <taxon>Eukaryota</taxon>
        <taxon>Viridiplantae</taxon>
        <taxon>Streptophyta</taxon>
        <taxon>Embryophyta</taxon>
        <taxon>Tracheophyta</taxon>
        <taxon>Spermatophyta</taxon>
        <taxon>Magnoliopsida</taxon>
        <taxon>Liliopsida</taxon>
        <taxon>Poales</taxon>
        <taxon>Poaceae</taxon>
        <taxon>BOP clade</taxon>
        <taxon>Pooideae</taxon>
        <taxon>Triticodae</taxon>
        <taxon>Triticeae</taxon>
        <taxon>Triticinae</taxon>
        <taxon>Aegilops</taxon>
    </lineage>
</organism>
<reference evidence="2" key="1">
    <citation type="journal article" date="2014" name="Science">
        <title>Ancient hybridizations among the ancestral genomes of bread wheat.</title>
        <authorList>
            <consortium name="International Wheat Genome Sequencing Consortium,"/>
            <person name="Marcussen T."/>
            <person name="Sandve S.R."/>
            <person name="Heier L."/>
            <person name="Spannagl M."/>
            <person name="Pfeifer M."/>
            <person name="Jakobsen K.S."/>
            <person name="Wulff B.B."/>
            <person name="Steuernagel B."/>
            <person name="Mayer K.F."/>
            <person name="Olsen O.A."/>
        </authorList>
    </citation>
    <scope>NUCLEOTIDE SEQUENCE [LARGE SCALE GENOMIC DNA]</scope>
    <source>
        <strain evidence="2">cv. AL8/78</strain>
    </source>
</reference>
<sequence length="40" mass="4512">CVEALDAIPQTTLIFELQVANGDENVTDWKTWFAERMAKG</sequence>
<dbReference type="AlphaFoldDB" id="A0A453MVK0"/>
<proteinExistence type="predicted"/>
<keyword evidence="2" id="KW-1185">Reference proteome</keyword>
<evidence type="ECO:0000313" key="1">
    <source>
        <dbReference type="EnsemblPlants" id="AET6Gv20111200.15"/>
    </source>
</evidence>
<reference evidence="2" key="2">
    <citation type="journal article" date="2017" name="Nat. Plants">
        <title>The Aegilops tauschii genome reveals multiple impacts of transposons.</title>
        <authorList>
            <person name="Zhao G."/>
            <person name="Zou C."/>
            <person name="Li K."/>
            <person name="Wang K."/>
            <person name="Li T."/>
            <person name="Gao L."/>
            <person name="Zhang X."/>
            <person name="Wang H."/>
            <person name="Yang Z."/>
            <person name="Liu X."/>
            <person name="Jiang W."/>
            <person name="Mao L."/>
            <person name="Kong X."/>
            <person name="Jiao Y."/>
            <person name="Jia J."/>
        </authorList>
    </citation>
    <scope>NUCLEOTIDE SEQUENCE [LARGE SCALE GENOMIC DNA]</scope>
    <source>
        <strain evidence="2">cv. AL8/78</strain>
    </source>
</reference>
<dbReference type="Proteomes" id="UP000015105">
    <property type="component" value="Chromosome 6D"/>
</dbReference>